<feature type="domain" description="Arb2" evidence="3">
    <location>
        <begin position="157"/>
        <end position="397"/>
    </location>
</feature>
<evidence type="ECO:0000259" key="3">
    <source>
        <dbReference type="Pfam" id="PF22749"/>
    </source>
</evidence>
<dbReference type="AlphaFoldDB" id="A0AA36BGE6"/>
<dbReference type="Pfam" id="PF22749">
    <property type="entry name" value="Arb2"/>
    <property type="match status" value="1"/>
</dbReference>
<dbReference type="Gene3D" id="3.40.50.1820">
    <property type="entry name" value="alpha/beta hydrolase"/>
    <property type="match status" value="1"/>
</dbReference>
<dbReference type="InterPro" id="IPR048263">
    <property type="entry name" value="Arb2"/>
</dbReference>
<dbReference type="InterPro" id="IPR053858">
    <property type="entry name" value="Arb2_dom"/>
</dbReference>
<dbReference type="PANTHER" id="PTHR21357">
    <property type="entry name" value="FAM172 FAMILY PROTEIN HOMOLOG CG10038"/>
    <property type="match status" value="1"/>
</dbReference>
<protein>
    <recommendedName>
        <fullName evidence="3">Arb2 domain-containing protein</fullName>
    </recommendedName>
</protein>
<dbReference type="GO" id="GO:0031048">
    <property type="term" value="P:regulatory ncRNA-mediated heterochromatin formation"/>
    <property type="evidence" value="ECO:0007669"/>
    <property type="project" value="TreeGrafter"/>
</dbReference>
<dbReference type="EMBL" id="OX597828">
    <property type="protein sequence ID" value="CAI9733966.1"/>
    <property type="molecule type" value="Genomic_DNA"/>
</dbReference>
<gene>
    <name evidence="4" type="ORF">OCTVUL_1B005674</name>
</gene>
<sequence length="451" mass="51267">MFLDIKTILLFLSLLKLLSSTKQNLSWRHSENKCLMQPENGLEHSSKEDIKMSILDKTSERNSGDDVSSADCEMEEKERNSQKLMPESTKGSKTEGDLKLTSSNQCNLSHKQKYKKKICGGKQMKLFPSKESGKILLKDPNVISTPQNHNKSKMKQKSLESFKYRFNEKGRLRHIKTGKPFEFNISNNRRDNEKNYEELGEAVTEHIYNMLQKEMKLEKVYVPINRIGLEPQSFIFQSKDALTNPHKLLLLVHGSGAVRAGQWARRLIINDCLDSGSQMPFIKRAVQSGFAVLVLNTNLNRSKEIGNKIRGNGSALEHLLYVWDNFVVAAKAKHIAFVCHSYGGVATAKLANKRRDFLSRISAVAFTDSMPDNYINDADIKEFFKKKSRNWVTSKEPIDTVVNSFNGTVPKVSAGHTKHEMTSWTSFHSIFKYLNEKIPDPSSKTESKAEL</sequence>
<dbReference type="SUPFAM" id="SSF53474">
    <property type="entry name" value="alpha/beta-Hydrolases"/>
    <property type="match status" value="1"/>
</dbReference>
<dbReference type="Proteomes" id="UP001162480">
    <property type="component" value="Chromosome 15"/>
</dbReference>
<proteinExistence type="predicted"/>
<feature type="signal peptide" evidence="2">
    <location>
        <begin position="1"/>
        <end position="20"/>
    </location>
</feature>
<name>A0AA36BGE6_OCTVU</name>
<accession>A0AA36BGE6</accession>
<evidence type="ECO:0000256" key="1">
    <source>
        <dbReference type="SAM" id="MobiDB-lite"/>
    </source>
</evidence>
<feature type="region of interest" description="Disordered" evidence="1">
    <location>
        <begin position="54"/>
        <end position="100"/>
    </location>
</feature>
<feature type="chain" id="PRO_5041444455" description="Arb2 domain-containing protein" evidence="2">
    <location>
        <begin position="21"/>
        <end position="451"/>
    </location>
</feature>
<organism evidence="4 5">
    <name type="scientific">Octopus vulgaris</name>
    <name type="common">Common octopus</name>
    <dbReference type="NCBI Taxonomy" id="6645"/>
    <lineage>
        <taxon>Eukaryota</taxon>
        <taxon>Metazoa</taxon>
        <taxon>Spiralia</taxon>
        <taxon>Lophotrochozoa</taxon>
        <taxon>Mollusca</taxon>
        <taxon>Cephalopoda</taxon>
        <taxon>Coleoidea</taxon>
        <taxon>Octopodiformes</taxon>
        <taxon>Octopoda</taxon>
        <taxon>Incirrata</taxon>
        <taxon>Octopodidae</taxon>
        <taxon>Octopus</taxon>
    </lineage>
</organism>
<dbReference type="InterPro" id="IPR029058">
    <property type="entry name" value="AB_hydrolase_fold"/>
</dbReference>
<dbReference type="PANTHER" id="PTHR21357:SF4">
    <property type="entry name" value="FAM172 FAMILY PROTEIN HOMOLOG CG10038"/>
    <property type="match status" value="1"/>
</dbReference>
<evidence type="ECO:0000256" key="2">
    <source>
        <dbReference type="SAM" id="SignalP"/>
    </source>
</evidence>
<dbReference type="GO" id="GO:0005634">
    <property type="term" value="C:nucleus"/>
    <property type="evidence" value="ECO:0007669"/>
    <property type="project" value="TreeGrafter"/>
</dbReference>
<keyword evidence="5" id="KW-1185">Reference proteome</keyword>
<keyword evidence="2" id="KW-0732">Signal</keyword>
<dbReference type="GO" id="GO:0035197">
    <property type="term" value="F:siRNA binding"/>
    <property type="evidence" value="ECO:0007669"/>
    <property type="project" value="TreeGrafter"/>
</dbReference>
<evidence type="ECO:0000313" key="5">
    <source>
        <dbReference type="Proteomes" id="UP001162480"/>
    </source>
</evidence>
<reference evidence="4" key="1">
    <citation type="submission" date="2023-08" db="EMBL/GenBank/DDBJ databases">
        <authorList>
            <person name="Alioto T."/>
            <person name="Alioto T."/>
            <person name="Gomez Garrido J."/>
        </authorList>
    </citation>
    <scope>NUCLEOTIDE SEQUENCE</scope>
</reference>
<evidence type="ECO:0000313" key="4">
    <source>
        <dbReference type="EMBL" id="CAI9733966.1"/>
    </source>
</evidence>